<keyword evidence="3" id="KW-0732">Signal</keyword>
<keyword evidence="5" id="KW-1185">Reference proteome</keyword>
<evidence type="ECO:0000256" key="2">
    <source>
        <dbReference type="SAM" id="Phobius"/>
    </source>
</evidence>
<evidence type="ECO:0000313" key="4">
    <source>
        <dbReference type="EMBL" id="CAI2379329.1"/>
    </source>
</evidence>
<name>A0AAD1XUV0_EUPCR</name>
<dbReference type="AlphaFoldDB" id="A0AAD1XUV0"/>
<feature type="transmembrane region" description="Helical" evidence="2">
    <location>
        <begin position="727"/>
        <end position="757"/>
    </location>
</feature>
<feature type="transmembrane region" description="Helical" evidence="2">
    <location>
        <begin position="878"/>
        <end position="897"/>
    </location>
</feature>
<evidence type="ECO:0000313" key="5">
    <source>
        <dbReference type="Proteomes" id="UP001295684"/>
    </source>
</evidence>
<keyword evidence="2" id="KW-1133">Transmembrane helix</keyword>
<feature type="compositionally biased region" description="Polar residues" evidence="1">
    <location>
        <begin position="1001"/>
        <end position="1010"/>
    </location>
</feature>
<feature type="chain" id="PRO_5042100716" evidence="3">
    <location>
        <begin position="23"/>
        <end position="1022"/>
    </location>
</feature>
<feature type="compositionally biased region" description="Basic and acidic residues" evidence="1">
    <location>
        <begin position="988"/>
        <end position="997"/>
    </location>
</feature>
<feature type="transmembrane region" description="Helical" evidence="2">
    <location>
        <begin position="909"/>
        <end position="928"/>
    </location>
</feature>
<feature type="transmembrane region" description="Helical" evidence="2">
    <location>
        <begin position="849"/>
        <end position="866"/>
    </location>
</feature>
<sequence length="1022" mass="113472">MNKVLNLTILAILCMASRQVNANQCSSLVDSNLGGFSLKFKYLDSNREVTNIVPSSDLNSIFVASKASVAVSPTDFTQTNIEKRLSDFTQSWVISLNYVIETNSVVIDSSDKYLYITKYDISDSLIAKISAEDGSIVSAYQTDTGLSGCKHLTLSPNEENLYLGCPDGGGIIITEITTADFSISHSILMIPTELLSINPYTKSETYRTLILGTYDSTTTNITYYSYSFPSSNINFGIKIGCVDTCSVLRSAETAVMQSTDLFAIGYINDNTQESLLLVGLTNGSYAGNYAVRNTGQGSPNRNIVGIGQLGDTDRLYLMSSYTSETLLWIYDISSKTFSTAYSGSREMTTIVAKFGYFIMATHDATENVPYLYKIAYDDTYITKEVLSKTDSLMDTSLTPMAMSMSSTLITSVTSSRTLTSVSLTTTVNSAIQTNEISSSLLNTRNSSYQTIYIPAGGKNTANLTSPCLSTSGYTLSASLTTNQNGESSPSWISLKDDFSAIIADAPEITNSQSTFYLGISFSYSSYVFTQYSTISLFECGISNCNGCEYNTKDTKCSQCKDGYKFSQDGKSCDEELLPTQALATTTAVVIAASASIGAASSIVSSGSGSSSIWAVMNQYQLYLLFPLIQTYLPGDFVFYLTEFELFNFDFEFLDKAKAPGIESLVDDLDYNASSAIFSQNGFSSGSFVVNQFQFFKVIGILGIFNFVFIGVYYLIPKLRQKECSKKIYGWLIPFFYFAAYIRMVIEAFLFAFISCLLEITTFSSLTKQPVSFCFSLVFFSCFISLPFLIYQHFKKYNENGEVRDSSKLSEFYEGYANGKKNKLYTIVFLTRRIATAVCLVCMRNTPASMICLIFFVIQLLHFQYLIFNRPFESKKDNIIEVLNEAVFLTLTLIITLFQEESDWKKGMATVLIMIVMINGFMISFIIMVDSCISISKSIKICKRRQNRVETLANNRLQARNNAKEDVSDNTKIGALPQKKEVIDQNSERMEKFNHEDPSIAGSRTPNTSKMYINEGISNEFED</sequence>
<accession>A0AAD1XUV0</accession>
<proteinExistence type="predicted"/>
<organism evidence="4 5">
    <name type="scientific">Euplotes crassus</name>
    <dbReference type="NCBI Taxonomy" id="5936"/>
    <lineage>
        <taxon>Eukaryota</taxon>
        <taxon>Sar</taxon>
        <taxon>Alveolata</taxon>
        <taxon>Ciliophora</taxon>
        <taxon>Intramacronucleata</taxon>
        <taxon>Spirotrichea</taxon>
        <taxon>Hypotrichia</taxon>
        <taxon>Euplotida</taxon>
        <taxon>Euplotidae</taxon>
        <taxon>Moneuplotes</taxon>
    </lineage>
</organism>
<evidence type="ECO:0000256" key="3">
    <source>
        <dbReference type="SAM" id="SignalP"/>
    </source>
</evidence>
<feature type="signal peptide" evidence="3">
    <location>
        <begin position="1"/>
        <end position="22"/>
    </location>
</feature>
<evidence type="ECO:0000256" key="1">
    <source>
        <dbReference type="SAM" id="MobiDB-lite"/>
    </source>
</evidence>
<feature type="transmembrane region" description="Helical" evidence="2">
    <location>
        <begin position="694"/>
        <end position="715"/>
    </location>
</feature>
<protein>
    <submittedName>
        <fullName evidence="4">Uncharacterized protein</fullName>
    </submittedName>
</protein>
<gene>
    <name evidence="4" type="ORF">ECRASSUSDP1_LOCUS20738</name>
</gene>
<comment type="caution">
    <text evidence="4">The sequence shown here is derived from an EMBL/GenBank/DDBJ whole genome shotgun (WGS) entry which is preliminary data.</text>
</comment>
<keyword evidence="2" id="KW-0472">Membrane</keyword>
<dbReference type="SUPFAM" id="SSF75011">
    <property type="entry name" value="3-carboxy-cis,cis-mucoante lactonizing enzyme"/>
    <property type="match status" value="1"/>
</dbReference>
<reference evidence="4" key="1">
    <citation type="submission" date="2023-07" db="EMBL/GenBank/DDBJ databases">
        <authorList>
            <consortium name="AG Swart"/>
            <person name="Singh M."/>
            <person name="Singh A."/>
            <person name="Seah K."/>
            <person name="Emmerich C."/>
        </authorList>
    </citation>
    <scope>NUCLEOTIDE SEQUENCE</scope>
    <source>
        <strain evidence="4">DP1</strain>
    </source>
</reference>
<keyword evidence="2" id="KW-0812">Transmembrane</keyword>
<dbReference type="EMBL" id="CAMPGE010021161">
    <property type="protein sequence ID" value="CAI2379329.1"/>
    <property type="molecule type" value="Genomic_DNA"/>
</dbReference>
<dbReference type="Proteomes" id="UP001295684">
    <property type="component" value="Unassembled WGS sequence"/>
</dbReference>
<feature type="region of interest" description="Disordered" evidence="1">
    <location>
        <begin position="988"/>
        <end position="1022"/>
    </location>
</feature>
<feature type="transmembrane region" description="Helical" evidence="2">
    <location>
        <begin position="769"/>
        <end position="790"/>
    </location>
</feature>